<feature type="compositionally biased region" description="Basic and acidic residues" evidence="1">
    <location>
        <begin position="10"/>
        <end position="25"/>
    </location>
</feature>
<feature type="compositionally biased region" description="Polar residues" evidence="1">
    <location>
        <begin position="95"/>
        <end position="104"/>
    </location>
</feature>
<evidence type="ECO:0000313" key="2">
    <source>
        <dbReference type="EMBL" id="TNM85322.1"/>
    </source>
</evidence>
<accession>A0A4Z2AYV4</accession>
<evidence type="ECO:0000256" key="1">
    <source>
        <dbReference type="SAM" id="MobiDB-lite"/>
    </source>
</evidence>
<feature type="compositionally biased region" description="Basic and acidic residues" evidence="1">
    <location>
        <begin position="105"/>
        <end position="116"/>
    </location>
</feature>
<feature type="compositionally biased region" description="Basic and acidic residues" evidence="1">
    <location>
        <begin position="376"/>
        <end position="391"/>
    </location>
</feature>
<feature type="compositionally biased region" description="Polar residues" evidence="1">
    <location>
        <begin position="148"/>
        <end position="165"/>
    </location>
</feature>
<sequence>MPPWHLLLPKIHEEDAEASKGYRDSEVEDPLSPSLNEKHDEQNSEHRESASPDNTWEVPDIVVIKEEEEGWTVSENNESSDGGKVDLCGEKTCVSEDSSGPSSREGSETTVREKPTVSHKCGRLRGNGTVHQSSYTICEKTFVHKKNNTSNQRSTTDFSDAQEQNPEVKRSTDAEPNGTKLSALYQTGPKLASTSEDQTPHVTVRLQDGEEEEEQEEGICGLINSDGKVVEWERNNPGQSPDCTQSLQHNEQERSRSQLQQRDSCSPTLIMEVVEVEKEPREEAEENERASKVAAFSSSRSGKRQRKNKKVPEVTVVLLDANDTEKSANPVQHRGRRKSSEVPNVPREDLEAEAVPRRTRKKDTSPSTRGNRLSNCRKETVQKEERYKILC</sequence>
<feature type="compositionally biased region" description="Polar residues" evidence="1">
    <location>
        <begin position="192"/>
        <end position="201"/>
    </location>
</feature>
<organism evidence="2 3">
    <name type="scientific">Takifugu bimaculatus</name>
    <dbReference type="NCBI Taxonomy" id="433685"/>
    <lineage>
        <taxon>Eukaryota</taxon>
        <taxon>Metazoa</taxon>
        <taxon>Chordata</taxon>
        <taxon>Craniata</taxon>
        <taxon>Vertebrata</taxon>
        <taxon>Euteleostomi</taxon>
        <taxon>Actinopterygii</taxon>
        <taxon>Neopterygii</taxon>
        <taxon>Teleostei</taxon>
        <taxon>Neoteleostei</taxon>
        <taxon>Acanthomorphata</taxon>
        <taxon>Eupercaria</taxon>
        <taxon>Tetraodontiformes</taxon>
        <taxon>Tetradontoidea</taxon>
        <taxon>Tetraodontidae</taxon>
        <taxon>Takifugu</taxon>
    </lineage>
</organism>
<proteinExistence type="predicted"/>
<dbReference type="Proteomes" id="UP000516260">
    <property type="component" value="Chromosome 8"/>
</dbReference>
<evidence type="ECO:0000313" key="3">
    <source>
        <dbReference type="Proteomes" id="UP000516260"/>
    </source>
</evidence>
<dbReference type="EMBL" id="SWLE01000021">
    <property type="protein sequence ID" value="TNM85322.1"/>
    <property type="molecule type" value="Genomic_DNA"/>
</dbReference>
<feature type="region of interest" description="Disordered" evidence="1">
    <location>
        <begin position="232"/>
        <end position="391"/>
    </location>
</feature>
<dbReference type="AlphaFoldDB" id="A0A4Z2AYV4"/>
<comment type="caution">
    <text evidence="2">The sequence shown here is derived from an EMBL/GenBank/DDBJ whole genome shotgun (WGS) entry which is preliminary data.</text>
</comment>
<gene>
    <name evidence="2" type="ORF">fugu_007593</name>
</gene>
<keyword evidence="3" id="KW-1185">Reference proteome</keyword>
<reference evidence="2 3" key="1">
    <citation type="submission" date="2019-04" db="EMBL/GenBank/DDBJ databases">
        <title>The sequence and de novo assembly of Takifugu bimaculatus genome using PacBio and Hi-C technologies.</title>
        <authorList>
            <person name="Xu P."/>
            <person name="Liu B."/>
            <person name="Zhou Z."/>
        </authorList>
    </citation>
    <scope>NUCLEOTIDE SEQUENCE [LARGE SCALE GENOMIC DNA]</scope>
    <source>
        <strain evidence="2">TB-2018</strain>
        <tissue evidence="2">Muscle</tissue>
    </source>
</reference>
<feature type="region of interest" description="Disordered" evidence="1">
    <location>
        <begin position="1"/>
        <end position="128"/>
    </location>
</feature>
<name>A0A4Z2AYV4_9TELE</name>
<feature type="compositionally biased region" description="Basic and acidic residues" evidence="1">
    <location>
        <begin position="275"/>
        <end position="291"/>
    </location>
</feature>
<feature type="compositionally biased region" description="Low complexity" evidence="1">
    <location>
        <begin position="257"/>
        <end position="266"/>
    </location>
</feature>
<feature type="compositionally biased region" description="Basic and acidic residues" evidence="1">
    <location>
        <begin position="36"/>
        <end position="50"/>
    </location>
</feature>
<feature type="region of interest" description="Disordered" evidence="1">
    <location>
        <begin position="143"/>
        <end position="217"/>
    </location>
</feature>
<feature type="compositionally biased region" description="Polar residues" evidence="1">
    <location>
        <begin position="365"/>
        <end position="374"/>
    </location>
</feature>
<protein>
    <submittedName>
        <fullName evidence="2">Uncharacterized protein</fullName>
    </submittedName>
</protein>
<feature type="compositionally biased region" description="Polar residues" evidence="1">
    <location>
        <begin position="236"/>
        <end position="249"/>
    </location>
</feature>